<dbReference type="PANTHER" id="PTHR45627">
    <property type="entry name" value="ADENYLATE CYCLASE TYPE 1"/>
    <property type="match status" value="1"/>
</dbReference>
<evidence type="ECO:0000256" key="2">
    <source>
        <dbReference type="ARBA" id="ARBA00023239"/>
    </source>
</evidence>
<keyword evidence="2" id="KW-0456">Lyase</keyword>
<dbReference type="GO" id="GO:0005886">
    <property type="term" value="C:plasma membrane"/>
    <property type="evidence" value="ECO:0007669"/>
    <property type="project" value="TreeGrafter"/>
</dbReference>
<evidence type="ECO:0000313" key="4">
    <source>
        <dbReference type="Proteomes" id="UP000287033"/>
    </source>
</evidence>
<evidence type="ECO:0000313" key="3">
    <source>
        <dbReference type="EMBL" id="GCC41145.1"/>
    </source>
</evidence>
<keyword evidence="1" id="KW-0547">Nucleotide-binding</keyword>
<keyword evidence="4" id="KW-1185">Reference proteome</keyword>
<protein>
    <submittedName>
        <fullName evidence="3">Uncharacterized protein</fullName>
    </submittedName>
</protein>
<dbReference type="AlphaFoldDB" id="A0A401TEV5"/>
<sequence>IEATARLDFLWRLLARQEMEEMAVLRKHNEDLLNNMLPSHIARHFLNKDPDDEVR</sequence>
<dbReference type="GO" id="GO:0004016">
    <property type="term" value="F:adenylate cyclase activity"/>
    <property type="evidence" value="ECO:0007669"/>
    <property type="project" value="TreeGrafter"/>
</dbReference>
<dbReference type="EMBL" id="BEZZ01059296">
    <property type="protein sequence ID" value="GCC41145.1"/>
    <property type="molecule type" value="Genomic_DNA"/>
</dbReference>
<feature type="non-terminal residue" evidence="3">
    <location>
        <position position="1"/>
    </location>
</feature>
<dbReference type="STRING" id="137246.A0A401TEV5"/>
<dbReference type="GO" id="GO:0006171">
    <property type="term" value="P:cAMP biosynthetic process"/>
    <property type="evidence" value="ECO:0007669"/>
    <property type="project" value="TreeGrafter"/>
</dbReference>
<dbReference type="OrthoDB" id="10261550at2759"/>
<accession>A0A401TEV5</accession>
<comment type="caution">
    <text evidence="3">The sequence shown here is derived from an EMBL/GenBank/DDBJ whole genome shotgun (WGS) entry which is preliminary data.</text>
</comment>
<dbReference type="GO" id="GO:0000166">
    <property type="term" value="F:nucleotide binding"/>
    <property type="evidence" value="ECO:0007669"/>
    <property type="project" value="UniProtKB-KW"/>
</dbReference>
<proteinExistence type="predicted"/>
<reference evidence="3 4" key="1">
    <citation type="journal article" date="2018" name="Nat. Ecol. Evol.">
        <title>Shark genomes provide insights into elasmobranch evolution and the origin of vertebrates.</title>
        <authorList>
            <person name="Hara Y"/>
            <person name="Yamaguchi K"/>
            <person name="Onimaru K"/>
            <person name="Kadota M"/>
            <person name="Koyanagi M"/>
            <person name="Keeley SD"/>
            <person name="Tatsumi K"/>
            <person name="Tanaka K"/>
            <person name="Motone F"/>
            <person name="Kageyama Y"/>
            <person name="Nozu R"/>
            <person name="Adachi N"/>
            <person name="Nishimura O"/>
            <person name="Nakagawa R"/>
            <person name="Tanegashima C"/>
            <person name="Kiyatake I"/>
            <person name="Matsumoto R"/>
            <person name="Murakumo K"/>
            <person name="Nishida K"/>
            <person name="Terakita A"/>
            <person name="Kuratani S"/>
            <person name="Sato K"/>
            <person name="Hyodo S Kuraku.S."/>
        </authorList>
    </citation>
    <scope>NUCLEOTIDE SEQUENCE [LARGE SCALE GENOMIC DNA]</scope>
</reference>
<gene>
    <name evidence="3" type="ORF">chiPu_0025478</name>
</gene>
<organism evidence="3 4">
    <name type="scientific">Chiloscyllium punctatum</name>
    <name type="common">Brownbanded bambooshark</name>
    <name type="synonym">Hemiscyllium punctatum</name>
    <dbReference type="NCBI Taxonomy" id="137246"/>
    <lineage>
        <taxon>Eukaryota</taxon>
        <taxon>Metazoa</taxon>
        <taxon>Chordata</taxon>
        <taxon>Craniata</taxon>
        <taxon>Vertebrata</taxon>
        <taxon>Chondrichthyes</taxon>
        <taxon>Elasmobranchii</taxon>
        <taxon>Galeomorphii</taxon>
        <taxon>Galeoidea</taxon>
        <taxon>Orectolobiformes</taxon>
        <taxon>Hemiscylliidae</taxon>
        <taxon>Chiloscyllium</taxon>
    </lineage>
</organism>
<evidence type="ECO:0000256" key="1">
    <source>
        <dbReference type="ARBA" id="ARBA00022741"/>
    </source>
</evidence>
<dbReference type="PANTHER" id="PTHR45627:SF15">
    <property type="entry name" value="ADENYLATE CYCLASE"/>
    <property type="match status" value="1"/>
</dbReference>
<name>A0A401TEV5_CHIPU</name>
<dbReference type="GO" id="GO:0007189">
    <property type="term" value="P:adenylate cyclase-activating G protein-coupled receptor signaling pathway"/>
    <property type="evidence" value="ECO:0007669"/>
    <property type="project" value="TreeGrafter"/>
</dbReference>
<dbReference type="Proteomes" id="UP000287033">
    <property type="component" value="Unassembled WGS sequence"/>
</dbReference>